<organism evidence="3 4">
    <name type="scientific">Castellaniella hirudinis</name>
    <dbReference type="NCBI Taxonomy" id="1144617"/>
    <lineage>
        <taxon>Bacteria</taxon>
        <taxon>Pseudomonadati</taxon>
        <taxon>Pseudomonadota</taxon>
        <taxon>Betaproteobacteria</taxon>
        <taxon>Burkholderiales</taxon>
        <taxon>Alcaligenaceae</taxon>
        <taxon>Castellaniella</taxon>
    </lineage>
</organism>
<dbReference type="InterPro" id="IPR006840">
    <property type="entry name" value="ChaC"/>
</dbReference>
<dbReference type="RefSeq" id="WP_376811585.1">
    <property type="nucleotide sequence ID" value="NZ_JBHSDY010000002.1"/>
</dbReference>
<evidence type="ECO:0000256" key="1">
    <source>
        <dbReference type="ARBA" id="ARBA00012344"/>
    </source>
</evidence>
<name>A0ABV8RVV0_9BURK</name>
<dbReference type="CDD" id="cd06661">
    <property type="entry name" value="GGCT_like"/>
    <property type="match status" value="1"/>
</dbReference>
<proteinExistence type="predicted"/>
<evidence type="ECO:0000256" key="2">
    <source>
        <dbReference type="ARBA" id="ARBA00023239"/>
    </source>
</evidence>
<dbReference type="PANTHER" id="PTHR12192:SF2">
    <property type="entry name" value="GLUTATHIONE-SPECIFIC GAMMA-GLUTAMYLCYCLOTRANSFERASE 2"/>
    <property type="match status" value="1"/>
</dbReference>
<dbReference type="InterPro" id="IPR013024">
    <property type="entry name" value="GGCT-like"/>
</dbReference>
<dbReference type="InterPro" id="IPR036568">
    <property type="entry name" value="GGCT-like_sf"/>
</dbReference>
<keyword evidence="2" id="KW-0456">Lyase</keyword>
<dbReference type="Gene3D" id="3.10.490.10">
    <property type="entry name" value="Gamma-glutamyl cyclotransferase-like"/>
    <property type="match status" value="1"/>
</dbReference>
<sequence length="217" mass="24472">MPPTPVNMPAARASQLPPPPEAFHLRDTAWHRASIKQHLQHWDGHSDLWVFGYGSLIWRPEFDHLEARRARIHGYHRALCLWSRINRGTPEQPGLVFGLDLGGSCEGTVYRIAAARAYDILLPLWQREMPSASYVPRWLNCQTAAGPVSGLVFTMDRRDEGYVTGLSVDEIVAIVRQGRGRYGPCTEYVLQTADALEAADITDHRLRTIAQALRRPL</sequence>
<keyword evidence="4" id="KW-1185">Reference proteome</keyword>
<dbReference type="PANTHER" id="PTHR12192">
    <property type="entry name" value="CATION TRANSPORT PROTEIN CHAC-RELATED"/>
    <property type="match status" value="1"/>
</dbReference>
<dbReference type="Pfam" id="PF04752">
    <property type="entry name" value="ChaC"/>
    <property type="match status" value="1"/>
</dbReference>
<comment type="caution">
    <text evidence="3">The sequence shown here is derived from an EMBL/GenBank/DDBJ whole genome shotgun (WGS) entry which is preliminary data.</text>
</comment>
<evidence type="ECO:0000313" key="3">
    <source>
        <dbReference type="EMBL" id="MFC4297020.1"/>
    </source>
</evidence>
<dbReference type="Proteomes" id="UP001595756">
    <property type="component" value="Unassembled WGS sequence"/>
</dbReference>
<dbReference type="SUPFAM" id="SSF110857">
    <property type="entry name" value="Gamma-glutamyl cyclotransferase-like"/>
    <property type="match status" value="1"/>
</dbReference>
<accession>A0ABV8RVV0</accession>
<evidence type="ECO:0000313" key="4">
    <source>
        <dbReference type="Proteomes" id="UP001595756"/>
    </source>
</evidence>
<reference evidence="4" key="1">
    <citation type="journal article" date="2019" name="Int. J. Syst. Evol. Microbiol.">
        <title>The Global Catalogue of Microorganisms (GCM) 10K type strain sequencing project: providing services to taxonomists for standard genome sequencing and annotation.</title>
        <authorList>
            <consortium name="The Broad Institute Genomics Platform"/>
            <consortium name="The Broad Institute Genome Sequencing Center for Infectious Disease"/>
            <person name="Wu L."/>
            <person name="Ma J."/>
        </authorList>
    </citation>
    <scope>NUCLEOTIDE SEQUENCE [LARGE SCALE GENOMIC DNA]</scope>
    <source>
        <strain evidence="4">CGMCC 1.19029</strain>
    </source>
</reference>
<dbReference type="EC" id="4.3.2.7" evidence="1"/>
<gene>
    <name evidence="3" type="ORF">ACFO0J_03065</name>
</gene>
<dbReference type="EMBL" id="JBHSDY010000002">
    <property type="protein sequence ID" value="MFC4297020.1"/>
    <property type="molecule type" value="Genomic_DNA"/>
</dbReference>
<protein>
    <recommendedName>
        <fullName evidence="1">glutathione-specific gamma-glutamylcyclotransferase</fullName>
        <ecNumber evidence="1">4.3.2.7</ecNumber>
    </recommendedName>
</protein>